<accession>A0ACC1JS76</accession>
<organism evidence="1 2">
    <name type="scientific">Coemansia nantahalensis</name>
    <dbReference type="NCBI Taxonomy" id="2789366"/>
    <lineage>
        <taxon>Eukaryota</taxon>
        <taxon>Fungi</taxon>
        <taxon>Fungi incertae sedis</taxon>
        <taxon>Zoopagomycota</taxon>
        <taxon>Kickxellomycotina</taxon>
        <taxon>Kickxellomycetes</taxon>
        <taxon>Kickxellales</taxon>
        <taxon>Kickxellaceae</taxon>
        <taxon>Coemansia</taxon>
    </lineage>
</organism>
<protein>
    <submittedName>
        <fullName evidence="1">Uncharacterized protein</fullName>
    </submittedName>
</protein>
<evidence type="ECO:0000313" key="1">
    <source>
        <dbReference type="EMBL" id="KAJ2766037.1"/>
    </source>
</evidence>
<proteinExistence type="predicted"/>
<keyword evidence="2" id="KW-1185">Reference proteome</keyword>
<dbReference type="EMBL" id="JANBUJ010001816">
    <property type="protein sequence ID" value="KAJ2766037.1"/>
    <property type="molecule type" value="Genomic_DNA"/>
</dbReference>
<sequence>MLCARRQITAYRFAALAPAPALLWRRAFHGGRRPEGLAGTVAAHRHHLVVCNSRPEDWPARVEGMSDEISALARGAVRLPGRAMVTVSDFAPLPRCGAATQQGRVDVAVFPIGLVACQLDAAGVAKLLGWLSADVLPTSWSPARRDLPQPPFEHRWLELSANRHIFVCTHGTRDQLCGIHGTKLLHDLRALITARGLDPHVAAWATSHIGGHKYAANAIVYPRGDWYGTWCEKCGGSPDNPAASAAAILDAAVRNVTWWDAWRGATNMSKKDQIRAWAEHVQDHAPASDRSTTADAPVSSWTPATRRRSAA</sequence>
<comment type="caution">
    <text evidence="1">The sequence shown here is derived from an EMBL/GenBank/DDBJ whole genome shotgun (WGS) entry which is preliminary data.</text>
</comment>
<dbReference type="Proteomes" id="UP001140234">
    <property type="component" value="Unassembled WGS sequence"/>
</dbReference>
<reference evidence="1" key="1">
    <citation type="submission" date="2022-07" db="EMBL/GenBank/DDBJ databases">
        <title>Phylogenomic reconstructions and comparative analyses of Kickxellomycotina fungi.</title>
        <authorList>
            <person name="Reynolds N.K."/>
            <person name="Stajich J.E."/>
            <person name="Barry K."/>
            <person name="Grigoriev I.V."/>
            <person name="Crous P."/>
            <person name="Smith M.E."/>
        </authorList>
    </citation>
    <scope>NUCLEOTIDE SEQUENCE</scope>
    <source>
        <strain evidence="1">CBS 109366</strain>
    </source>
</reference>
<evidence type="ECO:0000313" key="2">
    <source>
        <dbReference type="Proteomes" id="UP001140234"/>
    </source>
</evidence>
<gene>
    <name evidence="1" type="ORF">IWQ57_004536</name>
</gene>
<name>A0ACC1JS76_9FUNG</name>